<evidence type="ECO:0000256" key="6">
    <source>
        <dbReference type="ARBA" id="ARBA00023180"/>
    </source>
</evidence>
<evidence type="ECO:0000256" key="2">
    <source>
        <dbReference type="ARBA" id="ARBA00022645"/>
    </source>
</evidence>
<evidence type="ECO:0000313" key="8">
    <source>
        <dbReference type="EMBL" id="OCL02308.1"/>
    </source>
</evidence>
<keyword evidence="9" id="KW-1185">Reference proteome</keyword>
<dbReference type="InterPro" id="IPR001563">
    <property type="entry name" value="Peptidase_S10"/>
</dbReference>
<evidence type="ECO:0000313" key="9">
    <source>
        <dbReference type="Proteomes" id="UP000250140"/>
    </source>
</evidence>
<keyword evidence="3 7" id="KW-0645">Protease</keyword>
<dbReference type="PANTHER" id="PTHR11802:SF479">
    <property type="entry name" value="CARBOXYPEPTIDASE"/>
    <property type="match status" value="1"/>
</dbReference>
<keyword evidence="4 7" id="KW-0732">Signal</keyword>
<dbReference type="EMBL" id="KV750974">
    <property type="protein sequence ID" value="OCL02308.1"/>
    <property type="molecule type" value="Genomic_DNA"/>
</dbReference>
<keyword evidence="2 7" id="KW-0121">Carboxypeptidase</keyword>
<dbReference type="InterPro" id="IPR018202">
    <property type="entry name" value="Ser_caboxypep_ser_AS"/>
</dbReference>
<dbReference type="Proteomes" id="UP000250140">
    <property type="component" value="Unassembled WGS sequence"/>
</dbReference>
<evidence type="ECO:0000256" key="5">
    <source>
        <dbReference type="ARBA" id="ARBA00022801"/>
    </source>
</evidence>
<dbReference type="GO" id="GO:0004185">
    <property type="term" value="F:serine-type carboxypeptidase activity"/>
    <property type="evidence" value="ECO:0007669"/>
    <property type="project" value="UniProtKB-UniRule"/>
</dbReference>
<dbReference type="FunFam" id="3.40.50.1820:FF:000118">
    <property type="entry name" value="Carboxypeptidase"/>
    <property type="match status" value="1"/>
</dbReference>
<dbReference type="PROSITE" id="PS00131">
    <property type="entry name" value="CARBOXYPEPT_SER_SER"/>
    <property type="match status" value="1"/>
</dbReference>
<dbReference type="PRINTS" id="PR00724">
    <property type="entry name" value="CRBOXYPTASEC"/>
</dbReference>
<dbReference type="AlphaFoldDB" id="A0A8E2EQ45"/>
<dbReference type="SUPFAM" id="SSF53474">
    <property type="entry name" value="alpha/beta-Hydrolases"/>
    <property type="match status" value="1"/>
</dbReference>
<evidence type="ECO:0000256" key="4">
    <source>
        <dbReference type="ARBA" id="ARBA00022729"/>
    </source>
</evidence>
<gene>
    <name evidence="8" type="ORF">AOQ84DRAFT_189513</name>
</gene>
<dbReference type="Pfam" id="PF00450">
    <property type="entry name" value="Peptidase_S10"/>
    <property type="match status" value="1"/>
</dbReference>
<dbReference type="Gene3D" id="3.40.50.1820">
    <property type="entry name" value="alpha/beta hydrolase"/>
    <property type="match status" value="1"/>
</dbReference>
<dbReference type="GO" id="GO:0006508">
    <property type="term" value="P:proteolysis"/>
    <property type="evidence" value="ECO:0007669"/>
    <property type="project" value="UniProtKB-KW"/>
</dbReference>
<reference evidence="8 9" key="1">
    <citation type="journal article" date="2016" name="Nat. Commun.">
        <title>Ectomycorrhizal ecology is imprinted in the genome of the dominant symbiotic fungus Cenococcum geophilum.</title>
        <authorList>
            <consortium name="DOE Joint Genome Institute"/>
            <person name="Peter M."/>
            <person name="Kohler A."/>
            <person name="Ohm R.A."/>
            <person name="Kuo A."/>
            <person name="Krutzmann J."/>
            <person name="Morin E."/>
            <person name="Arend M."/>
            <person name="Barry K.W."/>
            <person name="Binder M."/>
            <person name="Choi C."/>
            <person name="Clum A."/>
            <person name="Copeland A."/>
            <person name="Grisel N."/>
            <person name="Haridas S."/>
            <person name="Kipfer T."/>
            <person name="LaButti K."/>
            <person name="Lindquist E."/>
            <person name="Lipzen A."/>
            <person name="Maire R."/>
            <person name="Meier B."/>
            <person name="Mihaltcheva S."/>
            <person name="Molinier V."/>
            <person name="Murat C."/>
            <person name="Poggeler S."/>
            <person name="Quandt C.A."/>
            <person name="Sperisen C."/>
            <person name="Tritt A."/>
            <person name="Tisserant E."/>
            <person name="Crous P.W."/>
            <person name="Henrissat B."/>
            <person name="Nehls U."/>
            <person name="Egli S."/>
            <person name="Spatafora J.W."/>
            <person name="Grigoriev I.V."/>
            <person name="Martin F.M."/>
        </authorList>
    </citation>
    <scope>NUCLEOTIDE SEQUENCE [LARGE SCALE GENOMIC DNA]</scope>
    <source>
        <strain evidence="8 9">CBS 207.34</strain>
    </source>
</reference>
<dbReference type="PANTHER" id="PTHR11802">
    <property type="entry name" value="SERINE PROTEASE FAMILY S10 SERINE CARBOXYPEPTIDASE"/>
    <property type="match status" value="1"/>
</dbReference>
<comment type="similarity">
    <text evidence="1 7">Belongs to the peptidase S10 family.</text>
</comment>
<keyword evidence="6" id="KW-0325">Glycoprotein</keyword>
<evidence type="ECO:0000256" key="3">
    <source>
        <dbReference type="ARBA" id="ARBA00022670"/>
    </source>
</evidence>
<evidence type="ECO:0000256" key="1">
    <source>
        <dbReference type="ARBA" id="ARBA00009431"/>
    </source>
</evidence>
<feature type="signal peptide" evidence="7">
    <location>
        <begin position="1"/>
        <end position="18"/>
    </location>
</feature>
<dbReference type="InterPro" id="IPR029058">
    <property type="entry name" value="AB_hydrolase_fold"/>
</dbReference>
<organism evidence="8 9">
    <name type="scientific">Glonium stellatum</name>
    <dbReference type="NCBI Taxonomy" id="574774"/>
    <lineage>
        <taxon>Eukaryota</taxon>
        <taxon>Fungi</taxon>
        <taxon>Dikarya</taxon>
        <taxon>Ascomycota</taxon>
        <taxon>Pezizomycotina</taxon>
        <taxon>Dothideomycetes</taxon>
        <taxon>Pleosporomycetidae</taxon>
        <taxon>Gloniales</taxon>
        <taxon>Gloniaceae</taxon>
        <taxon>Glonium</taxon>
    </lineage>
</organism>
<proteinExistence type="inferred from homology"/>
<name>A0A8E2EQ45_9PEZI</name>
<dbReference type="EC" id="3.4.16.-" evidence="7"/>
<sequence length="523" mass="57700">MRGFSLLLLCGLACSAAARSAQHVGKKLADRVPPRPKHGYPMQPGQQVKPVKRRATTIIPQTVNTTKFAVNGTGLPDVDFDIGESYAGLLPISSAPNASQLYFWFFPSSNPLAHDEITIWLNGGPGCSSLEGFLQENGPVLWQYGTFKPVYNPWNWVNLTNMIWVEQPVGTGFSQGAPTATNEEEVAAQFLGFFKNFIDTFGLQNKKIYIAGESYAGYYVPYIADAMFNAKNKKYYDIQSIMIYDPSTSYPEVQEQIPAVPYVDYWHSLFNFNSTFTADIHARAKKCGYTDFMNKYLTFPPPGPLPLPPSALATGCDLWDDIYSAVLLTNPCFDMYQIATTCPLLWDVLGFPGSIPYQPAGASIYFNRSDVQRAIHAPIQPWAECSDGVLLTDTSPPSGLSVLPKVIERTKRTIVVHGELDFILIPNGTLLMIQNMTWGGKQGFQQAPAGQFFVPYHDSGALGTMAAAGVMGTTHTERGLTWVETRLAGHMGPQYQPSAAYRQLEFLLGRVGSLEEKGRFTTV</sequence>
<evidence type="ECO:0000256" key="7">
    <source>
        <dbReference type="RuleBase" id="RU361156"/>
    </source>
</evidence>
<protein>
    <recommendedName>
        <fullName evidence="7">Carboxypeptidase</fullName>
        <ecNumber evidence="7">3.4.16.-</ecNumber>
    </recommendedName>
</protein>
<keyword evidence="5 7" id="KW-0378">Hydrolase</keyword>
<feature type="chain" id="PRO_5034592106" description="Carboxypeptidase" evidence="7">
    <location>
        <begin position="19"/>
        <end position="523"/>
    </location>
</feature>
<accession>A0A8E2EQ45</accession>
<dbReference type="OrthoDB" id="443318at2759"/>